<dbReference type="Proteomes" id="UP000649617">
    <property type="component" value="Unassembled WGS sequence"/>
</dbReference>
<sequence>EATAMNPKPPVVYPRCDPTLTATRKHFADLLERYGTPQLVVNLMKAKKVDSYEVRLSKNFESSIERMNRELPEKYRILYRPFDMKNHAKSNPTIYEVFARLAESVVTRVGFFHTNEGLQGRPQRLQNGVVRTNCVDCLDRTNVLQFFVGLEVLKQQLTAMCFVVFVLSELYDVMGDHLALQYAGKYQLLGSRPRMMTSSKELLTSIHRHYNNSFTDREKQACLNLFLGLYQPAIHPPMEKLDCDSWVHHKVLKDDYSPGEWWIEPLQKHTESLLPLLSEDPEYNIKLTPDGLQNWFCQVHKTEKYTWFEKLLANSDATFVQINPASRPLRTVGPYKRYLERKQKEAKPREVIRAKPSFSLEPMTK</sequence>
<dbReference type="PANTHER" id="PTHR45738">
    <property type="entry name" value="POLYPHOSPHOINOSITIDE PHOSPHATASE"/>
    <property type="match status" value="1"/>
</dbReference>
<feature type="region of interest" description="Disordered" evidence="4">
    <location>
        <begin position="343"/>
        <end position="365"/>
    </location>
</feature>
<accession>A0A812XP18</accession>
<dbReference type="EMBL" id="CAJNIZ010045894">
    <property type="protein sequence ID" value="CAE7733427.1"/>
    <property type="molecule type" value="Genomic_DNA"/>
</dbReference>
<evidence type="ECO:0000259" key="5">
    <source>
        <dbReference type="PROSITE" id="PS50275"/>
    </source>
</evidence>
<gene>
    <name evidence="6" type="primary">Fig4</name>
    <name evidence="6" type="ORF">SPIL2461_LOCUS21078</name>
</gene>
<dbReference type="PROSITE" id="PS50275">
    <property type="entry name" value="SAC"/>
    <property type="match status" value="1"/>
</dbReference>
<evidence type="ECO:0000313" key="6">
    <source>
        <dbReference type="EMBL" id="CAE7733427.1"/>
    </source>
</evidence>
<reference evidence="6" key="1">
    <citation type="submission" date="2021-02" db="EMBL/GenBank/DDBJ databases">
        <authorList>
            <person name="Dougan E. K."/>
            <person name="Rhodes N."/>
            <person name="Thang M."/>
            <person name="Chan C."/>
        </authorList>
    </citation>
    <scope>NUCLEOTIDE SEQUENCE</scope>
</reference>
<dbReference type="GO" id="GO:0012505">
    <property type="term" value="C:endomembrane system"/>
    <property type="evidence" value="ECO:0007669"/>
    <property type="project" value="UniProtKB-SubCell"/>
</dbReference>
<dbReference type="GO" id="GO:0046856">
    <property type="term" value="P:phosphatidylinositol dephosphorylation"/>
    <property type="evidence" value="ECO:0007669"/>
    <property type="project" value="InterPro"/>
</dbReference>
<evidence type="ECO:0000256" key="2">
    <source>
        <dbReference type="ARBA" id="ARBA00022801"/>
    </source>
</evidence>
<dbReference type="InterPro" id="IPR002013">
    <property type="entry name" value="SAC_dom"/>
</dbReference>
<name>A0A812XP18_SYMPI</name>
<proteinExistence type="predicted"/>
<dbReference type="AlphaFoldDB" id="A0A812XP18"/>
<feature type="non-terminal residue" evidence="6">
    <location>
        <position position="365"/>
    </location>
</feature>
<comment type="subcellular location">
    <subcellularLocation>
        <location evidence="1">Endomembrane system</location>
    </subcellularLocation>
</comment>
<dbReference type="Pfam" id="PF02383">
    <property type="entry name" value="Syja_N"/>
    <property type="match status" value="1"/>
</dbReference>
<dbReference type="OrthoDB" id="405996at2759"/>
<feature type="non-terminal residue" evidence="6">
    <location>
        <position position="1"/>
    </location>
</feature>
<keyword evidence="3" id="KW-0472">Membrane</keyword>
<evidence type="ECO:0000256" key="1">
    <source>
        <dbReference type="ARBA" id="ARBA00004308"/>
    </source>
</evidence>
<evidence type="ECO:0000313" key="7">
    <source>
        <dbReference type="Proteomes" id="UP000649617"/>
    </source>
</evidence>
<organism evidence="6 7">
    <name type="scientific">Symbiodinium pilosum</name>
    <name type="common">Dinoflagellate</name>
    <dbReference type="NCBI Taxonomy" id="2952"/>
    <lineage>
        <taxon>Eukaryota</taxon>
        <taxon>Sar</taxon>
        <taxon>Alveolata</taxon>
        <taxon>Dinophyceae</taxon>
        <taxon>Suessiales</taxon>
        <taxon>Symbiodiniaceae</taxon>
        <taxon>Symbiodinium</taxon>
    </lineage>
</organism>
<keyword evidence="7" id="KW-1185">Reference proteome</keyword>
<dbReference type="PANTHER" id="PTHR45738:SF5">
    <property type="entry name" value="POLYPHOSPHOINOSITIDE PHOSPHATASE"/>
    <property type="match status" value="1"/>
</dbReference>
<evidence type="ECO:0000256" key="4">
    <source>
        <dbReference type="SAM" id="MobiDB-lite"/>
    </source>
</evidence>
<feature type="compositionally biased region" description="Basic and acidic residues" evidence="4">
    <location>
        <begin position="343"/>
        <end position="353"/>
    </location>
</feature>
<comment type="caution">
    <text evidence="6">The sequence shown here is derived from an EMBL/GenBank/DDBJ whole genome shotgun (WGS) entry which is preliminary data.</text>
</comment>
<feature type="domain" description="SAC" evidence="5">
    <location>
        <begin position="1"/>
        <end position="184"/>
    </location>
</feature>
<evidence type="ECO:0000256" key="3">
    <source>
        <dbReference type="ARBA" id="ARBA00023136"/>
    </source>
</evidence>
<protein>
    <submittedName>
        <fullName evidence="6">Fig4 protein</fullName>
    </submittedName>
</protein>
<dbReference type="GO" id="GO:0043813">
    <property type="term" value="F:phosphatidylinositol-3,5-bisphosphate 5-phosphatase activity"/>
    <property type="evidence" value="ECO:0007669"/>
    <property type="project" value="InterPro"/>
</dbReference>
<keyword evidence="2" id="KW-0378">Hydrolase</keyword>
<dbReference type="InterPro" id="IPR043573">
    <property type="entry name" value="Fig4-like"/>
</dbReference>